<feature type="region of interest" description="Disordered" evidence="9">
    <location>
        <begin position="1679"/>
        <end position="1712"/>
    </location>
</feature>
<dbReference type="SUPFAM" id="SSF52777">
    <property type="entry name" value="CoA-dependent acyltransferases"/>
    <property type="match status" value="7"/>
</dbReference>
<dbReference type="Proteomes" id="UP000447876">
    <property type="component" value="Unassembled WGS sequence"/>
</dbReference>
<dbReference type="PANTHER" id="PTHR45527:SF1">
    <property type="entry name" value="FATTY ACID SYNTHASE"/>
    <property type="match status" value="1"/>
</dbReference>
<dbReference type="GO" id="GO:0043041">
    <property type="term" value="P:amino acid activation for nonribosomal peptide biosynthetic process"/>
    <property type="evidence" value="ECO:0007669"/>
    <property type="project" value="TreeGrafter"/>
</dbReference>
<evidence type="ECO:0000256" key="5">
    <source>
        <dbReference type="ARBA" id="ARBA00022598"/>
    </source>
</evidence>
<proteinExistence type="inferred from homology"/>
<evidence type="ECO:0000259" key="10">
    <source>
        <dbReference type="PROSITE" id="PS50075"/>
    </source>
</evidence>
<dbReference type="EMBL" id="WNZW01000005">
    <property type="protein sequence ID" value="MUG46289.1"/>
    <property type="molecule type" value="Genomic_DNA"/>
</dbReference>
<dbReference type="GO" id="GO:0005737">
    <property type="term" value="C:cytoplasm"/>
    <property type="evidence" value="ECO:0007669"/>
    <property type="project" value="TreeGrafter"/>
</dbReference>
<dbReference type="InterPro" id="IPR001242">
    <property type="entry name" value="Condensation_dom"/>
</dbReference>
<dbReference type="FunFam" id="3.40.50.12780:FF:000012">
    <property type="entry name" value="Non-ribosomal peptide synthetase"/>
    <property type="match status" value="3"/>
</dbReference>
<evidence type="ECO:0000256" key="3">
    <source>
        <dbReference type="ARBA" id="ARBA00022450"/>
    </source>
</evidence>
<dbReference type="NCBIfam" id="TIGR01733">
    <property type="entry name" value="AA-adenyl-dom"/>
    <property type="match status" value="3"/>
</dbReference>
<feature type="domain" description="Carrier" evidence="10">
    <location>
        <begin position="2067"/>
        <end position="2142"/>
    </location>
</feature>
<dbReference type="InterPro" id="IPR010071">
    <property type="entry name" value="AA_adenyl_dom"/>
</dbReference>
<dbReference type="GO" id="GO:0008610">
    <property type="term" value="P:lipid biosynthetic process"/>
    <property type="evidence" value="ECO:0007669"/>
    <property type="project" value="UniProtKB-ARBA"/>
</dbReference>
<evidence type="ECO:0000256" key="8">
    <source>
        <dbReference type="ARBA" id="ARBA00023268"/>
    </source>
</evidence>
<dbReference type="FunFam" id="3.30.300.30:FF:000010">
    <property type="entry name" value="Enterobactin synthetase component F"/>
    <property type="match status" value="3"/>
</dbReference>
<evidence type="ECO:0000256" key="6">
    <source>
        <dbReference type="ARBA" id="ARBA00022737"/>
    </source>
</evidence>
<protein>
    <submittedName>
        <fullName evidence="11">Amino acid adenylation domain-containing protein</fullName>
    </submittedName>
</protein>
<dbReference type="OrthoDB" id="9765680at2"/>
<dbReference type="InterPro" id="IPR009081">
    <property type="entry name" value="PP-bd_ACP"/>
</dbReference>
<dbReference type="CDD" id="cd19531">
    <property type="entry name" value="LCL_NRPS-like"/>
    <property type="match status" value="2"/>
</dbReference>
<evidence type="ECO:0000313" key="12">
    <source>
        <dbReference type="Proteomes" id="UP000447876"/>
    </source>
</evidence>
<dbReference type="InterPro" id="IPR020806">
    <property type="entry name" value="PKS_PP-bd"/>
</dbReference>
<dbReference type="InterPro" id="IPR036736">
    <property type="entry name" value="ACP-like_sf"/>
</dbReference>
<dbReference type="Gene3D" id="1.10.1200.10">
    <property type="entry name" value="ACP-like"/>
    <property type="match status" value="3"/>
</dbReference>
<dbReference type="Gene3D" id="3.30.300.30">
    <property type="match status" value="3"/>
</dbReference>
<dbReference type="Gene3D" id="2.30.38.10">
    <property type="entry name" value="Luciferase, Domain 3"/>
    <property type="match status" value="3"/>
</dbReference>
<comment type="caution">
    <text evidence="11">The sequence shown here is derived from an EMBL/GenBank/DDBJ whole genome shotgun (WGS) entry which is preliminary data.</text>
</comment>
<keyword evidence="4" id="KW-0597">Phosphoprotein</keyword>
<evidence type="ECO:0000256" key="9">
    <source>
        <dbReference type="SAM" id="MobiDB-lite"/>
    </source>
</evidence>
<keyword evidence="7" id="KW-0045">Antibiotic biosynthesis</keyword>
<keyword evidence="3" id="KW-0596">Phosphopantetheine</keyword>
<dbReference type="GO" id="GO:0044550">
    <property type="term" value="P:secondary metabolite biosynthetic process"/>
    <property type="evidence" value="ECO:0007669"/>
    <property type="project" value="UniProtKB-ARBA"/>
</dbReference>
<dbReference type="FunFam" id="3.40.50.980:FF:000001">
    <property type="entry name" value="Non-ribosomal peptide synthetase"/>
    <property type="match status" value="3"/>
</dbReference>
<dbReference type="PROSITE" id="PS50075">
    <property type="entry name" value="CARRIER"/>
    <property type="match status" value="3"/>
</dbReference>
<name>A0A7X3CNY9_9BACL</name>
<dbReference type="CDD" id="cd12117">
    <property type="entry name" value="A_NRPS_Srf_like"/>
    <property type="match status" value="2"/>
</dbReference>
<comment type="similarity">
    <text evidence="2">Belongs to the ATP-dependent AMP-binding enzyme family.</text>
</comment>
<keyword evidence="6" id="KW-0677">Repeat</keyword>
<organism evidence="11 12">
    <name type="scientific">Paenibacillus woosongensis</name>
    <dbReference type="NCBI Taxonomy" id="307580"/>
    <lineage>
        <taxon>Bacteria</taxon>
        <taxon>Bacillati</taxon>
        <taxon>Bacillota</taxon>
        <taxon>Bacilli</taxon>
        <taxon>Bacillales</taxon>
        <taxon>Paenibacillaceae</taxon>
        <taxon>Paenibacillus</taxon>
    </lineage>
</organism>
<gene>
    <name evidence="11" type="ORF">GNP95_14950</name>
</gene>
<dbReference type="FunFam" id="3.30.559.30:FF:000001">
    <property type="entry name" value="Non-ribosomal peptide synthetase"/>
    <property type="match status" value="1"/>
</dbReference>
<dbReference type="InterPro" id="IPR006162">
    <property type="entry name" value="Ppantetheine_attach_site"/>
</dbReference>
<keyword evidence="8" id="KW-0511">Multifunctional enzyme</keyword>
<dbReference type="NCBIfam" id="NF003417">
    <property type="entry name" value="PRK04813.1"/>
    <property type="match status" value="4"/>
</dbReference>
<dbReference type="InterPro" id="IPR023213">
    <property type="entry name" value="CAT-like_dom_sf"/>
</dbReference>
<dbReference type="InterPro" id="IPR020845">
    <property type="entry name" value="AMP-binding_CS"/>
</dbReference>
<dbReference type="Pfam" id="PF00550">
    <property type="entry name" value="PP-binding"/>
    <property type="match status" value="3"/>
</dbReference>
<accession>A0A7X3CNY9</accession>
<evidence type="ECO:0000256" key="1">
    <source>
        <dbReference type="ARBA" id="ARBA00001957"/>
    </source>
</evidence>
<evidence type="ECO:0000256" key="4">
    <source>
        <dbReference type="ARBA" id="ARBA00022553"/>
    </source>
</evidence>
<dbReference type="GO" id="GO:0016874">
    <property type="term" value="F:ligase activity"/>
    <property type="evidence" value="ECO:0007669"/>
    <property type="project" value="UniProtKB-KW"/>
</dbReference>
<dbReference type="InterPro" id="IPR025110">
    <property type="entry name" value="AMP-bd_C"/>
</dbReference>
<dbReference type="Pfam" id="PF00668">
    <property type="entry name" value="Condensation"/>
    <property type="match status" value="4"/>
</dbReference>
<dbReference type="Pfam" id="PF00501">
    <property type="entry name" value="AMP-binding"/>
    <property type="match status" value="3"/>
</dbReference>
<evidence type="ECO:0000313" key="11">
    <source>
        <dbReference type="EMBL" id="MUG46289.1"/>
    </source>
</evidence>
<dbReference type="PROSITE" id="PS00455">
    <property type="entry name" value="AMP_BINDING"/>
    <property type="match status" value="3"/>
</dbReference>
<reference evidence="11 12" key="1">
    <citation type="submission" date="2019-11" db="EMBL/GenBank/DDBJ databases">
        <title>Draft genome sequences of five Paenibacillus species of dairy origin.</title>
        <authorList>
            <person name="Olajide A.M."/>
            <person name="Chen S."/>
            <person name="Lapointe G."/>
        </authorList>
    </citation>
    <scope>NUCLEOTIDE SEQUENCE [LARGE SCALE GENOMIC DNA]</scope>
    <source>
        <strain evidence="11 12">12CR55</strain>
    </source>
</reference>
<dbReference type="GO" id="GO:0031177">
    <property type="term" value="F:phosphopantetheine binding"/>
    <property type="evidence" value="ECO:0007669"/>
    <property type="project" value="InterPro"/>
</dbReference>
<dbReference type="Pfam" id="PF13193">
    <property type="entry name" value="AMP-binding_C"/>
    <property type="match status" value="3"/>
</dbReference>
<dbReference type="Gene3D" id="3.30.559.10">
    <property type="entry name" value="Chloramphenicol acetyltransferase-like domain"/>
    <property type="match status" value="4"/>
</dbReference>
<keyword evidence="5" id="KW-0436">Ligase</keyword>
<dbReference type="SUPFAM" id="SSF47336">
    <property type="entry name" value="ACP-like"/>
    <property type="match status" value="3"/>
</dbReference>
<comment type="cofactor">
    <cofactor evidence="1">
        <name>pantetheine 4'-phosphate</name>
        <dbReference type="ChEBI" id="CHEBI:47942"/>
    </cofactor>
</comment>
<dbReference type="Gene3D" id="3.40.50.980">
    <property type="match status" value="6"/>
</dbReference>
<dbReference type="Gene3D" id="3.30.559.30">
    <property type="entry name" value="Nonribosomal peptide synthetase, condensation domain"/>
    <property type="match status" value="3"/>
</dbReference>
<dbReference type="CDD" id="cd19543">
    <property type="entry name" value="DCL_NRPS"/>
    <property type="match status" value="1"/>
</dbReference>
<dbReference type="SUPFAM" id="SSF56801">
    <property type="entry name" value="Acetyl-CoA synthetase-like"/>
    <property type="match status" value="3"/>
</dbReference>
<evidence type="ECO:0000256" key="7">
    <source>
        <dbReference type="ARBA" id="ARBA00023194"/>
    </source>
</evidence>
<evidence type="ECO:0000256" key="2">
    <source>
        <dbReference type="ARBA" id="ARBA00006432"/>
    </source>
</evidence>
<dbReference type="InterPro" id="IPR000873">
    <property type="entry name" value="AMP-dep_synth/lig_dom"/>
</dbReference>
<dbReference type="GO" id="GO:0017000">
    <property type="term" value="P:antibiotic biosynthetic process"/>
    <property type="evidence" value="ECO:0007669"/>
    <property type="project" value="UniProtKB-KW"/>
</dbReference>
<dbReference type="InterPro" id="IPR045851">
    <property type="entry name" value="AMP-bd_C_sf"/>
</dbReference>
<dbReference type="PANTHER" id="PTHR45527">
    <property type="entry name" value="NONRIBOSOMAL PEPTIDE SYNTHETASE"/>
    <property type="match status" value="1"/>
</dbReference>
<dbReference type="SMART" id="SM00823">
    <property type="entry name" value="PKS_PP"/>
    <property type="match status" value="3"/>
</dbReference>
<dbReference type="PROSITE" id="PS00012">
    <property type="entry name" value="PHOSPHOPANTETHEINE"/>
    <property type="match status" value="3"/>
</dbReference>
<sequence>MVMNEKLSIAGVCNLTPMQEGMLFHSYLNPESTAYFEQFACTVTGQLDVGLLERSFNALIDKYDVLRLNFLHENMKNPKQIIFKKRSMSVHYEDISQMDKAEQELYIQRFIEADQKKGFDLAKDMLLRAAVLQTDQQIDQQAGRRYKLIWSYHHIIMDGWCLKTIVQELFDVYKALSQGAALELDEAPPFASYIQWLDRQDREEARRYWADYVQGYDSAIKLPSFGIRRQDGKGHHDQGMMRQKANEQIDRSYQISEETAQRLEQVAKAHQVTLNTVLQSAWALLLGRYNGTEDVVFGSVTSGRPAEVDGVEQMIGLFINTVPIRITFHGDQTFSSLIQQVQLTSLETQNYDFYPLAEIQSLSTKKQHLIDHIYAFQNYPVSADPLDEAEAKEPFAISELEDFEQTHYDFNLILMPNEGLEVKFKYNAARYEQAAMDRLFQHYEQVLNTVSQNANVLLRDISVITAEERELILHRFNDTAGEYPRDQTIVQLFERQAERVPGNLAIVHHGENLTYKALNDKANQLAARLISRGVGPDQIVGLVGERSADTVIGMLGILKAGGAYLPIDPEYPADRIEYMLLDSQAKWVVTPRCYAERLASEAEVIILDENEPEREPASNLDQQLDEPPLQVRQNPVKPANLAYVMYTSGSTGRPKGVMIEHQNVVRLVQNTNYIPFRPGDRILQTGAPVFDACTFEIWGALLNGLELYIIDKTSILDPEKLGQALREYSITTMWLTSPLFNQLAQQQPELFQPLRYLIVGGDALSPKHIQQVAEQCKGTTLINGYGPTENTTFSCCYTITSQEEKSIPIGGPIAHSTAYVVDLYGHLCPVGVPGELWVGGDGVARGYINNEALTSEKFMASPFTEGERVYRTGDAASWLPDGTIEFIGRLDHQVKIRGFRIEIGEIESRIQLHKAVKEAIVTVWDKGEGSKALCAYLVCEGELGAAEIRQYLAGYLPDYMIPSHWVFMDQLPLTPNGKVHRQALPVPEESAAYEGIYVAPRNEAEQKLADIWSDVLGVPAVGVNDHFFELGGHSLTALKLVSEVKKQFQVQLPLADVFQTPVLADMAARIGGNQEAGSDPALAIEPAPAAEYYPASSAQKRLFILNGMTGMDTAYNMPFVMQIEGRLDVKRLEEAFQALIARHEPLRTSFTLLQGEPVQRIHDRVDFTMEQLDVHPDQNMEDIVDQLVTPFDLGQAPLLRAALAKRQEERYVLVIDIHHIVADGSSISVIVKEFSELYNGQGLERLGVQRIQYKDFAVWQNKQLGSGGLQRHERYWLEQFAEEPPVLNMLTDYPRPQIQSYEGAVASVEIDQELSSRLKQLANETGATLYMVLLAAYSVLLSKYSAQEDIVIGSPTAGRTHADVLHTVGMFVNTLALRLKPGAQKTFGDFLNEVKLTALQAFEHQDYQYEDLIEQLGLRRDMSRNPLFDTVFTLQNIDIQEADLTGLAVQSCSWDGRMSKFDLTLTVVEREQGMFIDAEYAVKLFKAATIERLLKHFVQVLRVIAAGKEMKLADIELLSPEERQQMMVDFNGSRAGYPRNRTVYELFAEQAGRTPEHIALVFKEERLTYRQLDEMAGRFAQMLRELGVKRGEVTAIMAEHSIEMIVAVLAVLKAGGAYLPIDHEYPADRIAYILEDSNAGLLLTKSRLLQAKDMLAPDMKVHMAGRHIQAIDLEDALVTSREAGPQPSSTSSAPIPTTSSSPSTSTPPLASAEASPTDLAYVIYTSGSTGKPKGVMIEHRSLLNMTGWYQTYYQLTDADKCTKYAGFGFDASVWEIFPALLSGSELHIIPEEIRYDVRLLAEYYNNSRISISFLPTAVCEQFIQLDNDSLRMLITGGDKLRVYRPTPYELVNNYGPTENTIVTSAFKVKGEYDNIPIGKPIDNVRVYILDANDKLLPVGVPGELCVAGDSLARGYMNRPDLTAEKFTSDPFYPGERMYRTGDLARWLPEGDLEYLGRMDEQVKIRGYRIELGEVENVLLKQAGIKEAVVLAIENLRQEPELCAYIAASREWPVRELREHLARELPEYMLPVHYVFLDELPLTANGKVNRRALPQPDFHSAATDNHVPPRSKTEQRLAEIWSDVLGVEQVGAHSHFFELGGHSLKAAALTSGIKEAFQVDLPLSGVFRHPILEQMAAGIDALERQGYTEIERIPDQEDYPVSSAQKRLLILNELEGAGTTYNMPFVLQLSGSLDRSRLEQAFDALIRRHEAFRTSFQLRGGGLVQIVHPEVVFQIREMVIMDEPARIKEAIRQFVQPFDLQQAPLIRVGLASLHADKHILMIDMHHIISDGESVRLLVEELSQLYSGQEQSSTATRVEYKDYAVWQNKMLQSEAYRQQEQYWLERFAGELPVLTLPTDYARPQMQSFEGDSLTVRLDSDLSSRILEAAARTGTTLYMFLLAAYNILLSKYANQEDIIVGTPTAGRARKELEGIIGMFVNTLAIRTQPEGHKHFGDFLEEVKEHSLQAFENQLIQYEDLLEKLEVARDVSRNPLFDTMFAVDNVGVEEIQLDGLRMEPYPFDNGTSKFDLMVTAAEDGAEIRLDIEYAVKLFRKDTIERLIAHYVQILRAVTADMDIKLYDIGLLLEEERRQIIADFNDTAAYYPHQTIHELFEEQAEQQADRIAVVYGDTELTYRELNAKANQLAAILRDKGVAPDRIVAIIGDRTLEMIIGMLAILKAGGAYLPIDPDYPMDRVEYFLKNSEAKVLLARSCYADRAIDGVEAVVLDHKQLDNLDAPNLPHETNPGHLAYVMYTSGSTGLPKGVMVEHLGVARLVRNTNYVRFTREDRVLQTAAPVFDVSVFDIWGALLNGARLYLVDKFTLLDPIRVESVLQQHRITMLWLTSPLFTQFAQQKPDMFRTVSYLIVGGDILSPKHIQLVREHCGQLTVVNGYGPTENTSFSCCFIIEEAYEKSVPIGPPISNSTAYIVDKYGNLNPVGVPGELWVGGDGVARGYMNNEELTRQKFIPNPFVPGDRVYRTGDAARWLPDGSIEFIGRMDNQVKIRGFRVEIGEIESVLLNHPAVKEVVILVKEYEETNKFLCAYVVADGELTVPAVKEYMAQQLPDYMIPSAFVFMEVLPLNVNGKVDRKALPEPEYHGGDVEYTAPRNEHEELAVQVWSEILGIERISVHDNFFAIGGHSLKAMQMVSKLAERGWTISINQVFAHQTPAELSAYAQRLAPDEKQRITDVRQAEQWLSGRLQRSCEWKTYFVEDEEYSIVHIVGLDDALKQEAETLIAEHLDERLHPHYLLDARELNEDTRHPSMSREELNARLQLQQTEAAAWVDGMLEQIWHMQELYAQGVTGGQVVKEYGISPSQMYHFKHKDVSGTMVKWNQALQPDLLRQALQQIVSAEEVMRSVLVQSDGDEEGYWQLHERPQQLELPMIDISPFEQGTQTDILKSLMNRFFIKPYSDKDPLMYRVLLVKQSVKEYLLLLPFSHTIFDYMSNEVLRSQVIEGYELLRQGKAVKPKQGATFTDFIAQISRGPEGISAKELYELYDLRNFGTVARQIAAAMQTRSGDGRAQITVINHSINLKQLAEGHKDAESRWKLAMGIFVEFFSAYLGVEQIPMWMTHFGRQYGEAAYFDIVGECIDYIPLLLDLKQDMDMQSKLVSKKLQTASDYNIHFANLLYNESIDPDFAEARNALLAAFEETPVNFNYLGELSGEADLEYLDAEGVNCDDPNRILYMTWHQGNHIHITLALPVEESCESIRSMLDKAAREQVKGYASAQLKGVNL</sequence>
<dbReference type="FunFam" id="1.10.1200.10:FF:000005">
    <property type="entry name" value="Nonribosomal peptide synthetase 1"/>
    <property type="match status" value="3"/>
</dbReference>
<dbReference type="FunFam" id="2.30.38.10:FF:000001">
    <property type="entry name" value="Non-ribosomal peptide synthetase PvdI"/>
    <property type="match status" value="2"/>
</dbReference>
<feature type="compositionally biased region" description="Low complexity" evidence="9">
    <location>
        <begin position="1687"/>
        <end position="1712"/>
    </location>
</feature>
<feature type="domain" description="Carrier" evidence="10">
    <location>
        <begin position="999"/>
        <end position="1074"/>
    </location>
</feature>
<feature type="domain" description="Carrier" evidence="10">
    <location>
        <begin position="3104"/>
        <end position="3178"/>
    </location>
</feature>